<dbReference type="CDD" id="cd07138">
    <property type="entry name" value="ALDH_CddD_SSP0762"/>
    <property type="match status" value="1"/>
</dbReference>
<comment type="similarity">
    <text evidence="1 4">Belongs to the aldehyde dehydrogenase family.</text>
</comment>
<organism evidence="6 7">
    <name type="scientific">Pseudomonas fluorescens</name>
    <dbReference type="NCBI Taxonomy" id="294"/>
    <lineage>
        <taxon>Bacteria</taxon>
        <taxon>Pseudomonadati</taxon>
        <taxon>Pseudomonadota</taxon>
        <taxon>Gammaproteobacteria</taxon>
        <taxon>Pseudomonadales</taxon>
        <taxon>Pseudomonadaceae</taxon>
        <taxon>Pseudomonas</taxon>
    </lineage>
</organism>
<dbReference type="OrthoDB" id="9812625at2"/>
<reference evidence="6 7" key="1">
    <citation type="submission" date="2019-09" db="EMBL/GenBank/DDBJ databases">
        <authorList>
            <person name="Chandra G."/>
            <person name="Truman W A."/>
        </authorList>
    </citation>
    <scope>NUCLEOTIDE SEQUENCE [LARGE SCALE GENOMIC DNA]</scope>
    <source>
        <strain evidence="6">PS833</strain>
    </source>
</reference>
<gene>
    <name evidence="6" type="primary">ald_3</name>
    <name evidence="6" type="ORF">PS833_06462</name>
</gene>
<evidence type="ECO:0000256" key="2">
    <source>
        <dbReference type="ARBA" id="ARBA00023002"/>
    </source>
</evidence>
<dbReference type="PANTHER" id="PTHR42804:SF1">
    <property type="entry name" value="ALDEHYDE DEHYDROGENASE-RELATED"/>
    <property type="match status" value="1"/>
</dbReference>
<keyword evidence="2 4" id="KW-0560">Oxidoreductase</keyword>
<dbReference type="Proteomes" id="UP000409037">
    <property type="component" value="Unassembled WGS sequence"/>
</dbReference>
<evidence type="ECO:0000256" key="3">
    <source>
        <dbReference type="PROSITE-ProRule" id="PRU10007"/>
    </source>
</evidence>
<feature type="domain" description="Aldehyde dehydrogenase" evidence="5">
    <location>
        <begin position="13"/>
        <end position="467"/>
    </location>
</feature>
<proteinExistence type="inferred from homology"/>
<evidence type="ECO:0000313" key="6">
    <source>
        <dbReference type="EMBL" id="VVO44671.1"/>
    </source>
</evidence>
<dbReference type="SUPFAM" id="SSF53720">
    <property type="entry name" value="ALDH-like"/>
    <property type="match status" value="1"/>
</dbReference>
<evidence type="ECO:0000313" key="7">
    <source>
        <dbReference type="Proteomes" id="UP000409037"/>
    </source>
</evidence>
<sequence>MTAYQHHLIDGIWTAAQSAENTTIHDSASGAELGQVAHGTREEIHLAVRAAKNAFASWSALPVSTRADYVRGIANQLEEQVEQLAQGVAAEVGMPLKLSRRIQVQMPILAWRATADLAVECLADVSLGHSTLNHVPVGIVGAVTPWNYPLHQITAKVAAALVAGCTLVLKPSELAPCTARALGEAALAAGLPKGVLNIVMGDATTGQSLVDHPDVALLSFTGSTAVGRRIAASAGQALKRVSLELGGKSACIATADAPAESVVRQVVGSCFLNSGQSCNSLTRLLVPIELYDTYRALLADAVIRLTLGDPLNPATRMGPLVSAAHRDRVHAMIVEGESQSLDLIAGGSQAQVPANGYFIAPTIFGRVPPQSTLAQQEVFGPVLSVITYENEQQAIDIANGTAYGLAAAVWAGTTDHALTLARQLRAGQVDVNGAPYNPAAPFGGFGDSGLGREGGKYGIEEFVEIRAIQMPVSSARETS</sequence>
<dbReference type="GO" id="GO:0016620">
    <property type="term" value="F:oxidoreductase activity, acting on the aldehyde or oxo group of donors, NAD or NADP as acceptor"/>
    <property type="evidence" value="ECO:0007669"/>
    <property type="project" value="InterPro"/>
</dbReference>
<dbReference type="PANTHER" id="PTHR42804">
    <property type="entry name" value="ALDEHYDE DEHYDROGENASE"/>
    <property type="match status" value="1"/>
</dbReference>
<evidence type="ECO:0000259" key="5">
    <source>
        <dbReference type="Pfam" id="PF00171"/>
    </source>
</evidence>
<dbReference type="EMBL" id="CABVHU010000030">
    <property type="protein sequence ID" value="VVO44671.1"/>
    <property type="molecule type" value="Genomic_DNA"/>
</dbReference>
<dbReference type="Gene3D" id="3.40.309.10">
    <property type="entry name" value="Aldehyde Dehydrogenase, Chain A, domain 2"/>
    <property type="match status" value="1"/>
</dbReference>
<evidence type="ECO:0000256" key="1">
    <source>
        <dbReference type="ARBA" id="ARBA00009986"/>
    </source>
</evidence>
<dbReference type="PROSITE" id="PS00687">
    <property type="entry name" value="ALDEHYDE_DEHYDR_GLU"/>
    <property type="match status" value="1"/>
</dbReference>
<accession>A0A5E7FY49</accession>
<dbReference type="Pfam" id="PF00171">
    <property type="entry name" value="Aldedh"/>
    <property type="match status" value="1"/>
</dbReference>
<dbReference type="InterPro" id="IPR029510">
    <property type="entry name" value="Ald_DH_CS_GLU"/>
</dbReference>
<dbReference type="Gene3D" id="3.40.605.10">
    <property type="entry name" value="Aldehyde Dehydrogenase, Chain A, domain 1"/>
    <property type="match status" value="1"/>
</dbReference>
<dbReference type="EC" id="1.2.1.83" evidence="6"/>
<dbReference type="AlphaFoldDB" id="A0A5E7FY49"/>
<dbReference type="RefSeq" id="WP_150801434.1">
    <property type="nucleotide sequence ID" value="NZ_CABVHU010000030.1"/>
</dbReference>
<dbReference type="InterPro" id="IPR016162">
    <property type="entry name" value="Ald_DH_N"/>
</dbReference>
<dbReference type="InterPro" id="IPR016161">
    <property type="entry name" value="Ald_DH/histidinol_DH"/>
</dbReference>
<dbReference type="FunFam" id="3.40.605.10:FF:000007">
    <property type="entry name" value="NAD/NADP-dependent betaine aldehyde dehydrogenase"/>
    <property type="match status" value="1"/>
</dbReference>
<evidence type="ECO:0000256" key="4">
    <source>
        <dbReference type="RuleBase" id="RU003345"/>
    </source>
</evidence>
<protein>
    <submittedName>
        <fullName evidence="6">3-succinoylsemialdehyde-pyridine dehydrogenase</fullName>
        <ecNumber evidence="6">1.2.1.83</ecNumber>
    </submittedName>
</protein>
<feature type="active site" evidence="3">
    <location>
        <position position="244"/>
    </location>
</feature>
<dbReference type="InterPro" id="IPR016163">
    <property type="entry name" value="Ald_DH_C"/>
</dbReference>
<dbReference type="InterPro" id="IPR015590">
    <property type="entry name" value="Aldehyde_DH_dom"/>
</dbReference>
<name>A0A5E7FY49_PSEFL</name>